<evidence type="ECO:0000313" key="1">
    <source>
        <dbReference type="EMBL" id="GBM96353.1"/>
    </source>
</evidence>
<evidence type="ECO:0000313" key="3">
    <source>
        <dbReference type="Proteomes" id="UP000499080"/>
    </source>
</evidence>
<evidence type="ECO:0000313" key="2">
    <source>
        <dbReference type="EMBL" id="GBM96384.1"/>
    </source>
</evidence>
<sequence length="83" mass="9255">MRGRGSNYPCQPQPISLRLKGRLQQGVGCGVNDHPAWMSPIDVLATQNSPVFKELEEQKRLGIKVLNCQKCPDVDELLVLRPS</sequence>
<gene>
    <name evidence="1" type="ORF">AVEN_239421_1</name>
    <name evidence="2" type="ORF">AVEN_44711_1</name>
</gene>
<keyword evidence="3" id="KW-1185">Reference proteome</keyword>
<reference evidence="2 3" key="1">
    <citation type="journal article" date="2019" name="Sci. Rep.">
        <title>Orb-weaving spider Araneus ventricosus genome elucidates the spidroin gene catalogue.</title>
        <authorList>
            <person name="Kono N."/>
            <person name="Nakamura H."/>
            <person name="Ohtoshi R."/>
            <person name="Moran D.A.P."/>
            <person name="Shinohara A."/>
            <person name="Yoshida Y."/>
            <person name="Fujiwara M."/>
            <person name="Mori M."/>
            <person name="Tomita M."/>
            <person name="Arakawa K."/>
        </authorList>
    </citation>
    <scope>NUCLEOTIDE SEQUENCE [LARGE SCALE GENOMIC DNA]</scope>
</reference>
<accession>A0A4Y2K245</accession>
<dbReference type="Proteomes" id="UP000499080">
    <property type="component" value="Unassembled WGS sequence"/>
</dbReference>
<dbReference type="EMBL" id="BGPR01192883">
    <property type="protein sequence ID" value="GBM96353.1"/>
    <property type="molecule type" value="Genomic_DNA"/>
</dbReference>
<name>A0A4Y2K245_ARAVE</name>
<comment type="caution">
    <text evidence="2">The sequence shown here is derived from an EMBL/GenBank/DDBJ whole genome shotgun (WGS) entry which is preliminary data.</text>
</comment>
<organism evidence="2 3">
    <name type="scientific">Araneus ventricosus</name>
    <name type="common">Orbweaver spider</name>
    <name type="synonym">Epeira ventricosa</name>
    <dbReference type="NCBI Taxonomy" id="182803"/>
    <lineage>
        <taxon>Eukaryota</taxon>
        <taxon>Metazoa</taxon>
        <taxon>Ecdysozoa</taxon>
        <taxon>Arthropoda</taxon>
        <taxon>Chelicerata</taxon>
        <taxon>Arachnida</taxon>
        <taxon>Araneae</taxon>
        <taxon>Araneomorphae</taxon>
        <taxon>Entelegynae</taxon>
        <taxon>Araneoidea</taxon>
        <taxon>Araneidae</taxon>
        <taxon>Araneus</taxon>
    </lineage>
</organism>
<dbReference type="AlphaFoldDB" id="A0A4Y2K245"/>
<protein>
    <submittedName>
        <fullName evidence="2">Uncharacterized protein</fullName>
    </submittedName>
</protein>
<dbReference type="EMBL" id="BGPR01192894">
    <property type="protein sequence ID" value="GBM96384.1"/>
    <property type="molecule type" value="Genomic_DNA"/>
</dbReference>
<proteinExistence type="predicted"/>